<comment type="subcellular location">
    <subcellularLocation>
        <location evidence="1">Cell membrane</location>
        <topology evidence="1">Multi-pass membrane protein</topology>
    </subcellularLocation>
</comment>
<evidence type="ECO:0000256" key="8">
    <source>
        <dbReference type="SAM" id="Phobius"/>
    </source>
</evidence>
<feature type="transmembrane region" description="Helical" evidence="8">
    <location>
        <begin position="20"/>
        <end position="39"/>
    </location>
</feature>
<feature type="transmembrane region" description="Helical" evidence="8">
    <location>
        <begin position="103"/>
        <end position="122"/>
    </location>
</feature>
<reference evidence="11" key="1">
    <citation type="journal article" date="2019" name="Int. J. Syst. Evol. Microbiol.">
        <title>The Global Catalogue of Microorganisms (GCM) 10K type strain sequencing project: providing services to taxonomists for standard genome sequencing and annotation.</title>
        <authorList>
            <consortium name="The Broad Institute Genomics Platform"/>
            <consortium name="The Broad Institute Genome Sequencing Center for Infectious Disease"/>
            <person name="Wu L."/>
            <person name="Ma J."/>
        </authorList>
    </citation>
    <scope>NUCLEOTIDE SEQUENCE [LARGE SCALE GENOMIC DNA]</scope>
    <source>
        <strain evidence="11">JCM 31405</strain>
    </source>
</reference>
<feature type="transmembrane region" description="Helical" evidence="8">
    <location>
        <begin position="195"/>
        <end position="213"/>
    </location>
</feature>
<evidence type="ECO:0000256" key="1">
    <source>
        <dbReference type="ARBA" id="ARBA00004651"/>
    </source>
</evidence>
<dbReference type="Pfam" id="PF01569">
    <property type="entry name" value="PAP2"/>
    <property type="match status" value="1"/>
</dbReference>
<keyword evidence="6 8" id="KW-0472">Membrane</keyword>
<dbReference type="PANTHER" id="PTHR14969">
    <property type="entry name" value="SPHINGOSINE-1-PHOSPHATE PHOSPHOHYDROLASE"/>
    <property type="match status" value="1"/>
</dbReference>
<comment type="caution">
    <text evidence="10">The sequence shown here is derived from an EMBL/GenBank/DDBJ whole genome shotgun (WGS) entry which is preliminary data.</text>
</comment>
<evidence type="ECO:0000256" key="2">
    <source>
        <dbReference type="ARBA" id="ARBA00022475"/>
    </source>
</evidence>
<dbReference type="Gene3D" id="1.20.144.10">
    <property type="entry name" value="Phosphatidic acid phosphatase type 2/haloperoxidase"/>
    <property type="match status" value="2"/>
</dbReference>
<feature type="compositionally biased region" description="Polar residues" evidence="7">
    <location>
        <begin position="237"/>
        <end position="253"/>
    </location>
</feature>
<evidence type="ECO:0000313" key="10">
    <source>
        <dbReference type="EMBL" id="GGR84041.1"/>
    </source>
</evidence>
<evidence type="ECO:0000256" key="3">
    <source>
        <dbReference type="ARBA" id="ARBA00022692"/>
    </source>
</evidence>
<feature type="domain" description="Phosphatidic acid phosphatase type 2/haloperoxidase" evidence="9">
    <location>
        <begin position="104"/>
        <end position="210"/>
    </location>
</feature>
<feature type="transmembrane region" description="Helical" evidence="8">
    <location>
        <begin position="71"/>
        <end position="91"/>
    </location>
</feature>
<keyword evidence="2" id="KW-1003">Cell membrane</keyword>
<evidence type="ECO:0000313" key="11">
    <source>
        <dbReference type="Proteomes" id="UP000644548"/>
    </source>
</evidence>
<dbReference type="InterPro" id="IPR000326">
    <property type="entry name" value="PAP2/HPO"/>
</dbReference>
<feature type="region of interest" description="Disordered" evidence="7">
    <location>
        <begin position="221"/>
        <end position="253"/>
    </location>
</feature>
<keyword evidence="5 8" id="KW-1133">Transmembrane helix</keyword>
<organism evidence="10 11">
    <name type="scientific">Deinococcus sedimenti</name>
    <dbReference type="NCBI Taxonomy" id="1867090"/>
    <lineage>
        <taxon>Bacteria</taxon>
        <taxon>Thermotogati</taxon>
        <taxon>Deinococcota</taxon>
        <taxon>Deinococci</taxon>
        <taxon>Deinococcales</taxon>
        <taxon>Deinococcaceae</taxon>
        <taxon>Deinococcus</taxon>
    </lineage>
</organism>
<proteinExistence type="predicted"/>
<dbReference type="InterPro" id="IPR036938">
    <property type="entry name" value="PAP2/HPO_sf"/>
</dbReference>
<evidence type="ECO:0000256" key="4">
    <source>
        <dbReference type="ARBA" id="ARBA00022801"/>
    </source>
</evidence>
<evidence type="ECO:0000259" key="9">
    <source>
        <dbReference type="SMART" id="SM00014"/>
    </source>
</evidence>
<dbReference type="CDD" id="cd03392">
    <property type="entry name" value="PAP2_like_2"/>
    <property type="match status" value="1"/>
</dbReference>
<feature type="transmembrane region" description="Helical" evidence="8">
    <location>
        <begin position="168"/>
        <end position="189"/>
    </location>
</feature>
<evidence type="ECO:0000256" key="5">
    <source>
        <dbReference type="ARBA" id="ARBA00022989"/>
    </source>
</evidence>
<accession>A0ABQ2S392</accession>
<name>A0ABQ2S392_9DEIO</name>
<keyword evidence="3 8" id="KW-0812">Transmembrane</keyword>
<keyword evidence="11" id="KW-1185">Reference proteome</keyword>
<dbReference type="Proteomes" id="UP000644548">
    <property type="component" value="Unassembled WGS sequence"/>
</dbReference>
<dbReference type="RefSeq" id="WP_189071889.1">
    <property type="nucleotide sequence ID" value="NZ_BMQN01000001.1"/>
</dbReference>
<sequence length="253" mass="27892">MFPRSRREFVPYVKTHWRSLLKLLLGVMIPFVLFTHLTHEIFREGGFAWDQAILNWYAQRRTPGLTHFAEVLALLGGVSVLPFVTLVIAWLMGRASGKAHGWFLVSSVAGATLLNVVAKVVFQRPRPDELVAVLTEPGFSFPSGHAMANAAFGLALALAFWRSRAGWPVAVFGAVWALAIGVSRNYLGVHYPSDVLAGFTASVTWVAGLYILMARRWPQLRKSPGGERDTRPGAPRNESQPSPSETVVVTDQE</sequence>
<evidence type="ECO:0000256" key="7">
    <source>
        <dbReference type="SAM" id="MobiDB-lite"/>
    </source>
</evidence>
<dbReference type="SUPFAM" id="SSF48317">
    <property type="entry name" value="Acid phosphatase/Vanadium-dependent haloperoxidase"/>
    <property type="match status" value="1"/>
</dbReference>
<dbReference type="EMBL" id="BMQN01000001">
    <property type="protein sequence ID" value="GGR84041.1"/>
    <property type="molecule type" value="Genomic_DNA"/>
</dbReference>
<keyword evidence="4" id="KW-0378">Hydrolase</keyword>
<evidence type="ECO:0000256" key="6">
    <source>
        <dbReference type="ARBA" id="ARBA00023136"/>
    </source>
</evidence>
<protein>
    <submittedName>
        <fullName evidence="10">Phosphatidylglycerophosphatase</fullName>
    </submittedName>
</protein>
<feature type="transmembrane region" description="Helical" evidence="8">
    <location>
        <begin position="142"/>
        <end position="161"/>
    </location>
</feature>
<dbReference type="PANTHER" id="PTHR14969:SF62">
    <property type="entry name" value="DECAPRENYLPHOSPHORYL-5-PHOSPHORIBOSE PHOSPHATASE RV3807C-RELATED"/>
    <property type="match status" value="1"/>
</dbReference>
<gene>
    <name evidence="10" type="ORF">GCM10008960_08860</name>
</gene>
<dbReference type="SMART" id="SM00014">
    <property type="entry name" value="acidPPc"/>
    <property type="match status" value="1"/>
</dbReference>